<reference evidence="2" key="1">
    <citation type="journal article" date="2020" name="Stud. Mycol.">
        <title>101 Dothideomycetes genomes: a test case for predicting lifestyles and emergence of pathogens.</title>
        <authorList>
            <person name="Haridas S."/>
            <person name="Albert R."/>
            <person name="Binder M."/>
            <person name="Bloem J."/>
            <person name="Labutti K."/>
            <person name="Salamov A."/>
            <person name="Andreopoulos B."/>
            <person name="Baker S."/>
            <person name="Barry K."/>
            <person name="Bills G."/>
            <person name="Bluhm B."/>
            <person name="Cannon C."/>
            <person name="Castanera R."/>
            <person name="Culley D."/>
            <person name="Daum C."/>
            <person name="Ezra D."/>
            <person name="Gonzalez J."/>
            <person name="Henrissat B."/>
            <person name="Kuo A."/>
            <person name="Liang C."/>
            <person name="Lipzen A."/>
            <person name="Lutzoni F."/>
            <person name="Magnuson J."/>
            <person name="Mondo S."/>
            <person name="Nolan M."/>
            <person name="Ohm R."/>
            <person name="Pangilinan J."/>
            <person name="Park H.-J."/>
            <person name="Ramirez L."/>
            <person name="Alfaro M."/>
            <person name="Sun H."/>
            <person name="Tritt A."/>
            <person name="Yoshinaga Y."/>
            <person name="Zwiers L.-H."/>
            <person name="Turgeon B."/>
            <person name="Goodwin S."/>
            <person name="Spatafora J."/>
            <person name="Crous P."/>
            <person name="Grigoriev I."/>
        </authorList>
    </citation>
    <scope>NUCLEOTIDE SEQUENCE</scope>
    <source>
        <strain evidence="2">CBS 110217</strain>
    </source>
</reference>
<gene>
    <name evidence="2" type="ORF">EK21DRAFT_105032</name>
</gene>
<evidence type="ECO:0000313" key="2">
    <source>
        <dbReference type="EMBL" id="KAF2023902.1"/>
    </source>
</evidence>
<evidence type="ECO:0000256" key="1">
    <source>
        <dbReference type="SAM" id="Coils"/>
    </source>
</evidence>
<dbReference type="OrthoDB" id="4708870at2759"/>
<sequence>MGGHAFKYLRCPRFSPDIYADVKTRATLALKTIFSHVVVPTEMPAKEDYGDIDFLVCGPRHSLSTTNIDDFDWSGTVAAIKSVFNTSHGRRGFLNVDCMYFAIQAIGDEYDFWIQIDVKVCFKSELFEWQTFETSYASNSKMIGSMIKPLGLTIDPRGMHIRVEEIEVTNGPGSMVWITKDPRDVLQVVGLDRRILHAGFFTKDEVYEYLTSSWLFNPAHFGARLAETEYYERLGDQSPHWTYFIKEWIPKHYPGYMLKKKSTSRGPNQEQQLGELNEWYKHTRATVREKVFTMFPHIATTYFIKRAAYMTEQEEQRLRTVINAAIPAGNDGWRYDFARPEIIVRHEGSHQSTPVLKSTAVGELTPPITPTQEVQCHVNYMGMWKKRFEKEHQKVEKKRLEEEVKLKAEEMAMQNRAKTMSRLISLNKSLGLFDGGRKTS</sequence>
<protein>
    <submittedName>
        <fullName evidence="2">Uncharacterized protein</fullName>
    </submittedName>
</protein>
<organism evidence="2 3">
    <name type="scientific">Setomelanomma holmii</name>
    <dbReference type="NCBI Taxonomy" id="210430"/>
    <lineage>
        <taxon>Eukaryota</taxon>
        <taxon>Fungi</taxon>
        <taxon>Dikarya</taxon>
        <taxon>Ascomycota</taxon>
        <taxon>Pezizomycotina</taxon>
        <taxon>Dothideomycetes</taxon>
        <taxon>Pleosporomycetidae</taxon>
        <taxon>Pleosporales</taxon>
        <taxon>Pleosporineae</taxon>
        <taxon>Phaeosphaeriaceae</taxon>
        <taxon>Setomelanomma</taxon>
    </lineage>
</organism>
<keyword evidence="1" id="KW-0175">Coiled coil</keyword>
<name>A0A9P4GYP4_9PLEO</name>
<evidence type="ECO:0000313" key="3">
    <source>
        <dbReference type="Proteomes" id="UP000799777"/>
    </source>
</evidence>
<keyword evidence="3" id="KW-1185">Reference proteome</keyword>
<comment type="caution">
    <text evidence="2">The sequence shown here is derived from an EMBL/GenBank/DDBJ whole genome shotgun (WGS) entry which is preliminary data.</text>
</comment>
<feature type="coiled-coil region" evidence="1">
    <location>
        <begin position="385"/>
        <end position="417"/>
    </location>
</feature>
<proteinExistence type="predicted"/>
<dbReference type="AlphaFoldDB" id="A0A9P4GYP4"/>
<dbReference type="Proteomes" id="UP000799777">
    <property type="component" value="Unassembled WGS sequence"/>
</dbReference>
<dbReference type="EMBL" id="ML978318">
    <property type="protein sequence ID" value="KAF2023902.1"/>
    <property type="molecule type" value="Genomic_DNA"/>
</dbReference>
<accession>A0A9P4GYP4</accession>